<evidence type="ECO:0000256" key="1">
    <source>
        <dbReference type="ARBA" id="ARBA00023002"/>
    </source>
</evidence>
<gene>
    <name evidence="3" type="ORF">GCM10007160_43770</name>
</gene>
<reference evidence="4" key="1">
    <citation type="journal article" date="2019" name="Int. J. Syst. Evol. Microbiol.">
        <title>The Global Catalogue of Microorganisms (GCM) 10K type strain sequencing project: providing services to taxonomists for standard genome sequencing and annotation.</title>
        <authorList>
            <consortium name="The Broad Institute Genomics Platform"/>
            <consortium name="The Broad Institute Genome Sequencing Center for Infectious Disease"/>
            <person name="Wu L."/>
            <person name="Ma J."/>
        </authorList>
    </citation>
    <scope>NUCLEOTIDE SEQUENCE [LARGE SCALE GENOMIC DNA]</scope>
    <source>
        <strain evidence="4">KCTC 22228</strain>
    </source>
</reference>
<dbReference type="Gene3D" id="3.40.605.10">
    <property type="entry name" value="Aldehyde Dehydrogenase, Chain A, domain 1"/>
    <property type="match status" value="1"/>
</dbReference>
<dbReference type="InterPro" id="IPR015590">
    <property type="entry name" value="Aldehyde_DH_dom"/>
</dbReference>
<dbReference type="SUPFAM" id="SSF53720">
    <property type="entry name" value="ALDH-like"/>
    <property type="match status" value="1"/>
</dbReference>
<name>A0ABQ2ZG73_9GAMM</name>
<keyword evidence="4" id="KW-1185">Reference proteome</keyword>
<dbReference type="InterPro" id="IPR016161">
    <property type="entry name" value="Ald_DH/histidinol_DH"/>
</dbReference>
<dbReference type="Pfam" id="PF00171">
    <property type="entry name" value="Aldedh"/>
    <property type="match status" value="1"/>
</dbReference>
<sequence length="310" mass="34827">MATYHPLRRKLATINKVPSPLRQRDSNEKVSEIVGAVQFLAERVGVTDAVIFTGTPENARKVRKNFKKGALFILNGAGHNPLVVSHDADVSLAVQSALRVVLYNQGQDCAGPNSLLVHGDVYEEFKLRLIESIEKLSDKVGDYTDPDVIVGPNSDKDHAAWIANIFKENRKYFAFGGNVNPVTGMIYPTVFEKPLSLGGNYKEFFAPVFYLQRYDRDVELRDYFINPRYYPNAMYISLFGTSDAVDGLDESMHKRKSILRNTDLHLEERGFLPYGGEGPAASCLYVDGKQIKGSTLPQRDIYEQLVRPFI</sequence>
<dbReference type="Proteomes" id="UP000653056">
    <property type="component" value="Unassembled WGS sequence"/>
</dbReference>
<proteinExistence type="predicted"/>
<evidence type="ECO:0000313" key="4">
    <source>
        <dbReference type="Proteomes" id="UP000653056"/>
    </source>
</evidence>
<dbReference type="PANTHER" id="PTHR11699">
    <property type="entry name" value="ALDEHYDE DEHYDROGENASE-RELATED"/>
    <property type="match status" value="1"/>
</dbReference>
<dbReference type="EMBL" id="BMXS01000072">
    <property type="protein sequence ID" value="GGY12562.1"/>
    <property type="molecule type" value="Genomic_DNA"/>
</dbReference>
<protein>
    <recommendedName>
        <fullName evidence="2">Aldehyde dehydrogenase domain-containing protein</fullName>
    </recommendedName>
</protein>
<dbReference type="InterPro" id="IPR016160">
    <property type="entry name" value="Ald_DH_CS_CYS"/>
</dbReference>
<dbReference type="InterPro" id="IPR016163">
    <property type="entry name" value="Ald_DH_C"/>
</dbReference>
<comment type="caution">
    <text evidence="3">The sequence shown here is derived from an EMBL/GenBank/DDBJ whole genome shotgun (WGS) entry which is preliminary data.</text>
</comment>
<dbReference type="InterPro" id="IPR016162">
    <property type="entry name" value="Ald_DH_N"/>
</dbReference>
<accession>A0ABQ2ZG73</accession>
<feature type="domain" description="Aldehyde dehydrogenase" evidence="2">
    <location>
        <begin position="47"/>
        <end position="219"/>
    </location>
</feature>
<evidence type="ECO:0000259" key="2">
    <source>
        <dbReference type="Pfam" id="PF00171"/>
    </source>
</evidence>
<keyword evidence="1" id="KW-0560">Oxidoreductase</keyword>
<organism evidence="3 4">
    <name type="scientific">Litchfieldella qijiaojingensis</name>
    <dbReference type="NCBI Taxonomy" id="980347"/>
    <lineage>
        <taxon>Bacteria</taxon>
        <taxon>Pseudomonadati</taxon>
        <taxon>Pseudomonadota</taxon>
        <taxon>Gammaproteobacteria</taxon>
        <taxon>Oceanospirillales</taxon>
        <taxon>Halomonadaceae</taxon>
        <taxon>Litchfieldella</taxon>
    </lineage>
</organism>
<evidence type="ECO:0000313" key="3">
    <source>
        <dbReference type="EMBL" id="GGY12562.1"/>
    </source>
</evidence>
<dbReference type="Gene3D" id="3.40.309.10">
    <property type="entry name" value="Aldehyde Dehydrogenase, Chain A, domain 2"/>
    <property type="match status" value="1"/>
</dbReference>
<dbReference type="PROSITE" id="PS00070">
    <property type="entry name" value="ALDEHYDE_DEHYDR_CYS"/>
    <property type="match status" value="1"/>
</dbReference>